<organism evidence="2 3">
    <name type="scientific">Blastopirellula retiformator</name>
    <dbReference type="NCBI Taxonomy" id="2527970"/>
    <lineage>
        <taxon>Bacteria</taxon>
        <taxon>Pseudomonadati</taxon>
        <taxon>Planctomycetota</taxon>
        <taxon>Planctomycetia</taxon>
        <taxon>Pirellulales</taxon>
        <taxon>Pirellulaceae</taxon>
        <taxon>Blastopirellula</taxon>
    </lineage>
</organism>
<evidence type="ECO:0000256" key="1">
    <source>
        <dbReference type="SAM" id="MobiDB-lite"/>
    </source>
</evidence>
<dbReference type="EMBL" id="SJPF01000004">
    <property type="protein sequence ID" value="TWT31712.1"/>
    <property type="molecule type" value="Genomic_DNA"/>
</dbReference>
<dbReference type="Proteomes" id="UP000318878">
    <property type="component" value="Unassembled WGS sequence"/>
</dbReference>
<dbReference type="Pfam" id="PF13481">
    <property type="entry name" value="AAA_25"/>
    <property type="match status" value="1"/>
</dbReference>
<dbReference type="InterPro" id="IPR027417">
    <property type="entry name" value="P-loop_NTPase"/>
</dbReference>
<dbReference type="SUPFAM" id="SSF52540">
    <property type="entry name" value="P-loop containing nucleoside triphosphate hydrolases"/>
    <property type="match status" value="1"/>
</dbReference>
<name>A0A5C5V1X9_9BACT</name>
<dbReference type="OrthoDB" id="287530at2"/>
<keyword evidence="3" id="KW-1185">Reference proteome</keyword>
<gene>
    <name evidence="2" type="ORF">Enr8_36360</name>
</gene>
<feature type="compositionally biased region" description="Basic residues" evidence="1">
    <location>
        <begin position="451"/>
        <end position="467"/>
    </location>
</feature>
<feature type="region of interest" description="Disordered" evidence="1">
    <location>
        <begin position="424"/>
        <end position="467"/>
    </location>
</feature>
<accession>A0A5C5V1X9</accession>
<proteinExistence type="predicted"/>
<comment type="caution">
    <text evidence="2">The sequence shown here is derived from an EMBL/GenBank/DDBJ whole genome shotgun (WGS) entry which is preliminary data.</text>
</comment>
<feature type="compositionally biased region" description="Basic and acidic residues" evidence="1">
    <location>
        <begin position="426"/>
        <end position="441"/>
    </location>
</feature>
<sequence>MSAIATASDDLAMGRLGHDPTKANHGIQLAGSRTSLHVSPSLLVAADQPDNLPALPAVTPWESVSLSQLLAQYQPPQWLLSGLLRRDSPAVILGPSRGLKSSLAVELCGALASGGTFLGQFVAPQNFRVGFVGGVEAREVVTRFARHWSAAADGKLAALEQIVWALDSIDADDPHNLRSLGDWIGRHALEVVVIDAAALTTGHTPKAEATLLRRLVRCCQESDATPIVVSRLRSEPTPRPLDSSDLASAPCGAVAQQWLLLNRRETFRPGDRRHRLWLTQGSSGGPSGRWGVDIDEGWDDATSWNVTLRDREEAEQEVIERASQIQAEHQNRKLRAVLKQVDPQHATKLHIRERTGMSGGKFSAAWERLVDAGEITILRQTDAERNYGEARYRWIDPAEPKNSGRVHHDPIDQVFQTMTIQDLIDEDKPAEPCEANKEASEKFSPPSPLRPPRKSKRKKVKPQKKRW</sequence>
<reference evidence="2 3" key="1">
    <citation type="submission" date="2019-02" db="EMBL/GenBank/DDBJ databases">
        <title>Deep-cultivation of Planctomycetes and their phenomic and genomic characterization uncovers novel biology.</title>
        <authorList>
            <person name="Wiegand S."/>
            <person name="Jogler M."/>
            <person name="Boedeker C."/>
            <person name="Pinto D."/>
            <person name="Vollmers J."/>
            <person name="Rivas-Marin E."/>
            <person name="Kohn T."/>
            <person name="Peeters S.H."/>
            <person name="Heuer A."/>
            <person name="Rast P."/>
            <person name="Oberbeckmann S."/>
            <person name="Bunk B."/>
            <person name="Jeske O."/>
            <person name="Meyerdierks A."/>
            <person name="Storesund J.E."/>
            <person name="Kallscheuer N."/>
            <person name="Luecker S."/>
            <person name="Lage O.M."/>
            <person name="Pohl T."/>
            <person name="Merkel B.J."/>
            <person name="Hornburger P."/>
            <person name="Mueller R.-W."/>
            <person name="Bruemmer F."/>
            <person name="Labrenz M."/>
            <person name="Spormann A.M."/>
            <person name="Op Den Camp H."/>
            <person name="Overmann J."/>
            <person name="Amann R."/>
            <person name="Jetten M.S.M."/>
            <person name="Mascher T."/>
            <person name="Medema M.H."/>
            <person name="Devos D.P."/>
            <person name="Kaster A.-K."/>
            <person name="Ovreas L."/>
            <person name="Rohde M."/>
            <person name="Galperin M.Y."/>
            <person name="Jogler C."/>
        </authorList>
    </citation>
    <scope>NUCLEOTIDE SEQUENCE [LARGE SCALE GENOMIC DNA]</scope>
    <source>
        <strain evidence="2 3">Enr8</strain>
    </source>
</reference>
<dbReference type="AlphaFoldDB" id="A0A5C5V1X9"/>
<evidence type="ECO:0000313" key="2">
    <source>
        <dbReference type="EMBL" id="TWT31712.1"/>
    </source>
</evidence>
<evidence type="ECO:0000313" key="3">
    <source>
        <dbReference type="Proteomes" id="UP000318878"/>
    </source>
</evidence>
<dbReference type="Gene3D" id="3.40.50.300">
    <property type="entry name" value="P-loop containing nucleotide triphosphate hydrolases"/>
    <property type="match status" value="1"/>
</dbReference>
<protein>
    <submittedName>
        <fullName evidence="2">Uncharacterized protein</fullName>
    </submittedName>
</protein>